<comment type="subcellular location">
    <subcellularLocation>
        <location evidence="1">Cell membrane</location>
    </subcellularLocation>
</comment>
<keyword evidence="4 6" id="KW-0807">Transducer</keyword>
<dbReference type="InterPro" id="IPR024478">
    <property type="entry name" value="HlyB_4HB_MCP"/>
</dbReference>
<evidence type="ECO:0000256" key="7">
    <source>
        <dbReference type="SAM" id="Phobius"/>
    </source>
</evidence>
<dbReference type="CDD" id="cd06225">
    <property type="entry name" value="HAMP"/>
    <property type="match status" value="1"/>
</dbReference>
<keyword evidence="2" id="KW-1003">Cell membrane</keyword>
<dbReference type="PANTHER" id="PTHR32089:SF112">
    <property type="entry name" value="LYSOZYME-LIKE PROTEIN-RELATED"/>
    <property type="match status" value="1"/>
</dbReference>
<dbReference type="RefSeq" id="WP_371752399.1">
    <property type="nucleotide sequence ID" value="NZ_JAYJLD010000001.1"/>
</dbReference>
<dbReference type="InterPro" id="IPR003660">
    <property type="entry name" value="HAMP_dom"/>
</dbReference>
<dbReference type="PROSITE" id="PS50885">
    <property type="entry name" value="HAMP"/>
    <property type="match status" value="1"/>
</dbReference>
<gene>
    <name evidence="10" type="ORF">VF724_01335</name>
</gene>
<keyword evidence="11" id="KW-1185">Reference proteome</keyword>
<dbReference type="PRINTS" id="PR00260">
    <property type="entry name" value="CHEMTRNSDUCR"/>
</dbReference>
<protein>
    <submittedName>
        <fullName evidence="10">Methyl-accepting chemotaxis protein</fullName>
    </submittedName>
</protein>
<evidence type="ECO:0000256" key="3">
    <source>
        <dbReference type="ARBA" id="ARBA00023136"/>
    </source>
</evidence>
<dbReference type="Pfam" id="PF12729">
    <property type="entry name" value="4HB_MCP_1"/>
    <property type="match status" value="1"/>
</dbReference>
<reference evidence="10" key="1">
    <citation type="submission" date="2023-12" db="EMBL/GenBank/DDBJ databases">
        <title>Fervidustalea candida gen. nov., sp. nov., a novel member of the family Paenibacillaceae isolated from a geothermal area.</title>
        <authorList>
            <person name="Li W.-J."/>
            <person name="Jiao J.-Y."/>
            <person name="Chen Y."/>
        </authorList>
    </citation>
    <scope>NUCLEOTIDE SEQUENCE</scope>
    <source>
        <strain evidence="10">SYSU GA230002</strain>
    </source>
</reference>
<dbReference type="SMART" id="SM00304">
    <property type="entry name" value="HAMP"/>
    <property type="match status" value="2"/>
</dbReference>
<sequence length="594" mass="65083">MGNMQEKKNIFNSDTLNKTKLKIENLFKNVKIAQKIFGLVVIMVLFMSMVGMIGYHYVSEANRHLAQMYDERLMPIKWLETIQSKSRANEANILEIILSTNNSLKQERFLQKIKENDKTIDELLVKLQQMKLPDYELKMLKILQGQLKVYRTQREETIQSAVGANQGDAYDSKLANNGSLDALNKTLNELTEHNAQEADKIKKDNVKSAQSAGNTLLFIVIAAAALSLVLGWILARMISHPIIKLMRVSDRLAQGDLTVERLKIDSKNEAGLLAHSVNRLIDYLNDLITQIKQTAVQLSASSRDLLSGAEQTMRASNEITATVQQLASGAAVQVDGAVKSVNAIGEMAGALGQMSDTFNSIADASSSMSEEARSGNDSMIEARRQMQRIDGAVNESVDAIHSLREHSNEIAGIVKNMSEIAGQTNLLALNASIEAARAGAQGKSFAVVAGEVRKLAEQSQQFVDQIRTFNGQIQQHLQHSVAAMQHVTKEVQSGMSQVQKAGETFGRIVYSSQNVYELVKSFKPAAMQISASSESVAAMVEEGRKISQETSGNAHHVAHAAEEQLAMMSSVSTAAGELNRIAGRLLEVTGRFKV</sequence>
<evidence type="ECO:0000313" key="11">
    <source>
        <dbReference type="Proteomes" id="UP001310386"/>
    </source>
</evidence>
<comment type="similarity">
    <text evidence="5">Belongs to the methyl-accepting chemotaxis (MCP) protein family.</text>
</comment>
<feature type="domain" description="HAMP" evidence="9">
    <location>
        <begin position="236"/>
        <end position="289"/>
    </location>
</feature>
<keyword evidence="7" id="KW-1133">Transmembrane helix</keyword>
<evidence type="ECO:0000256" key="6">
    <source>
        <dbReference type="PROSITE-ProRule" id="PRU00284"/>
    </source>
</evidence>
<name>A0ABU5ZCS3_9BACL</name>
<organism evidence="10 11">
    <name type="scientific">Ferviditalea candida</name>
    <dbReference type="NCBI Taxonomy" id="3108399"/>
    <lineage>
        <taxon>Bacteria</taxon>
        <taxon>Bacillati</taxon>
        <taxon>Bacillota</taxon>
        <taxon>Bacilli</taxon>
        <taxon>Bacillales</taxon>
        <taxon>Paenibacillaceae</taxon>
        <taxon>Ferviditalea</taxon>
    </lineage>
</organism>
<dbReference type="EMBL" id="JAYJLD010000001">
    <property type="protein sequence ID" value="MEB3100301.1"/>
    <property type="molecule type" value="Genomic_DNA"/>
</dbReference>
<dbReference type="Gene3D" id="1.10.287.950">
    <property type="entry name" value="Methyl-accepting chemotaxis protein"/>
    <property type="match status" value="1"/>
</dbReference>
<feature type="transmembrane region" description="Helical" evidence="7">
    <location>
        <begin position="36"/>
        <end position="58"/>
    </location>
</feature>
<proteinExistence type="inferred from homology"/>
<evidence type="ECO:0000256" key="4">
    <source>
        <dbReference type="ARBA" id="ARBA00023224"/>
    </source>
</evidence>
<comment type="caution">
    <text evidence="10">The sequence shown here is derived from an EMBL/GenBank/DDBJ whole genome shotgun (WGS) entry which is preliminary data.</text>
</comment>
<accession>A0ABU5ZCS3</accession>
<evidence type="ECO:0000313" key="10">
    <source>
        <dbReference type="EMBL" id="MEB3100301.1"/>
    </source>
</evidence>
<evidence type="ECO:0000256" key="1">
    <source>
        <dbReference type="ARBA" id="ARBA00004236"/>
    </source>
</evidence>
<dbReference type="CDD" id="cd11386">
    <property type="entry name" value="MCP_signal"/>
    <property type="match status" value="1"/>
</dbReference>
<keyword evidence="7" id="KW-0812">Transmembrane</keyword>
<dbReference type="SMART" id="SM00283">
    <property type="entry name" value="MA"/>
    <property type="match status" value="1"/>
</dbReference>
<evidence type="ECO:0000259" key="9">
    <source>
        <dbReference type="PROSITE" id="PS50885"/>
    </source>
</evidence>
<dbReference type="InterPro" id="IPR004089">
    <property type="entry name" value="MCPsignal_dom"/>
</dbReference>
<dbReference type="SUPFAM" id="SSF58104">
    <property type="entry name" value="Methyl-accepting chemotaxis protein (MCP) signaling domain"/>
    <property type="match status" value="1"/>
</dbReference>
<feature type="transmembrane region" description="Helical" evidence="7">
    <location>
        <begin position="216"/>
        <end position="235"/>
    </location>
</feature>
<dbReference type="InterPro" id="IPR004090">
    <property type="entry name" value="Chemotax_Me-accpt_rcpt"/>
</dbReference>
<evidence type="ECO:0000256" key="5">
    <source>
        <dbReference type="ARBA" id="ARBA00029447"/>
    </source>
</evidence>
<evidence type="ECO:0000259" key="8">
    <source>
        <dbReference type="PROSITE" id="PS50111"/>
    </source>
</evidence>
<dbReference type="PROSITE" id="PS50111">
    <property type="entry name" value="CHEMOTAXIS_TRANSDUC_2"/>
    <property type="match status" value="1"/>
</dbReference>
<feature type="domain" description="Methyl-accepting transducer" evidence="8">
    <location>
        <begin position="308"/>
        <end position="544"/>
    </location>
</feature>
<evidence type="ECO:0000256" key="2">
    <source>
        <dbReference type="ARBA" id="ARBA00022475"/>
    </source>
</evidence>
<dbReference type="Pfam" id="PF00672">
    <property type="entry name" value="HAMP"/>
    <property type="match status" value="1"/>
</dbReference>
<dbReference type="PANTHER" id="PTHR32089">
    <property type="entry name" value="METHYL-ACCEPTING CHEMOTAXIS PROTEIN MCPB"/>
    <property type="match status" value="1"/>
</dbReference>
<dbReference type="Proteomes" id="UP001310386">
    <property type="component" value="Unassembled WGS sequence"/>
</dbReference>
<dbReference type="Pfam" id="PF00015">
    <property type="entry name" value="MCPsignal"/>
    <property type="match status" value="1"/>
</dbReference>
<keyword evidence="3 7" id="KW-0472">Membrane</keyword>
<dbReference type="Gene3D" id="6.10.340.10">
    <property type="match status" value="1"/>
</dbReference>